<gene>
    <name evidence="3" type="ORF">M427DRAFT_33970</name>
</gene>
<dbReference type="AlphaFoldDB" id="A0A139AAH5"/>
<protein>
    <submittedName>
        <fullName evidence="3">Uncharacterized protein</fullName>
    </submittedName>
</protein>
<dbReference type="Proteomes" id="UP000070544">
    <property type="component" value="Unassembled WGS sequence"/>
</dbReference>
<feature type="compositionally biased region" description="Gly residues" evidence="1">
    <location>
        <begin position="104"/>
        <end position="120"/>
    </location>
</feature>
<feature type="compositionally biased region" description="Low complexity" evidence="1">
    <location>
        <begin position="128"/>
        <end position="137"/>
    </location>
</feature>
<reference evidence="3 4" key="1">
    <citation type="journal article" date="2015" name="Genome Biol. Evol.">
        <title>Phylogenomic analyses indicate that early fungi evolved digesting cell walls of algal ancestors of land plants.</title>
        <authorList>
            <person name="Chang Y."/>
            <person name="Wang S."/>
            <person name="Sekimoto S."/>
            <person name="Aerts A.L."/>
            <person name="Choi C."/>
            <person name="Clum A."/>
            <person name="LaButti K.M."/>
            <person name="Lindquist E.A."/>
            <person name="Yee Ngan C."/>
            <person name="Ohm R.A."/>
            <person name="Salamov A.A."/>
            <person name="Grigoriev I.V."/>
            <person name="Spatafora J.W."/>
            <person name="Berbee M.L."/>
        </authorList>
    </citation>
    <scope>NUCLEOTIDE SEQUENCE [LARGE SCALE GENOMIC DNA]</scope>
    <source>
        <strain evidence="3 4">JEL478</strain>
    </source>
</reference>
<evidence type="ECO:0000256" key="1">
    <source>
        <dbReference type="SAM" id="MobiDB-lite"/>
    </source>
</evidence>
<feature type="compositionally biased region" description="Basic and acidic residues" evidence="1">
    <location>
        <begin position="8"/>
        <end position="18"/>
    </location>
</feature>
<proteinExistence type="predicted"/>
<evidence type="ECO:0000313" key="3">
    <source>
        <dbReference type="EMBL" id="KXS13373.1"/>
    </source>
</evidence>
<organism evidence="3 4">
    <name type="scientific">Gonapodya prolifera (strain JEL478)</name>
    <name type="common">Monoblepharis prolifera</name>
    <dbReference type="NCBI Taxonomy" id="1344416"/>
    <lineage>
        <taxon>Eukaryota</taxon>
        <taxon>Fungi</taxon>
        <taxon>Fungi incertae sedis</taxon>
        <taxon>Chytridiomycota</taxon>
        <taxon>Chytridiomycota incertae sedis</taxon>
        <taxon>Monoblepharidomycetes</taxon>
        <taxon>Monoblepharidales</taxon>
        <taxon>Gonapodyaceae</taxon>
        <taxon>Gonapodya</taxon>
    </lineage>
</organism>
<name>A0A139AAH5_GONPJ</name>
<accession>A0A139AAH5</accession>
<feature type="region of interest" description="Disordered" evidence="1">
    <location>
        <begin position="90"/>
        <end position="155"/>
    </location>
</feature>
<feature type="compositionally biased region" description="Low complexity" evidence="1">
    <location>
        <begin position="145"/>
        <end position="155"/>
    </location>
</feature>
<keyword evidence="2" id="KW-0472">Membrane</keyword>
<feature type="region of interest" description="Disordered" evidence="1">
    <location>
        <begin position="1"/>
        <end position="25"/>
    </location>
</feature>
<keyword evidence="4" id="KW-1185">Reference proteome</keyword>
<sequence length="213" mass="21113">MQMELDDDRAPHISRPDTTDDGATKTSAVQATCILTSGGLTAYRRLHPRLQRRRHPPPAAPATVPISVIYQTIDGTMVATASMVPMTMDAGGSGSAGAASRTQGAGGAAAGATGSVGGSGSQPTDSTQVGGASSVNGVGAGQGGSHSPSPSSSSSLPLILGAPVGAVGALAIIGAIDFVMMSWMLGDSAAAVPKMPYIVGAMPDSGMQQHIRM</sequence>
<evidence type="ECO:0000256" key="2">
    <source>
        <dbReference type="SAM" id="Phobius"/>
    </source>
</evidence>
<keyword evidence="2" id="KW-0812">Transmembrane</keyword>
<evidence type="ECO:0000313" key="4">
    <source>
        <dbReference type="Proteomes" id="UP000070544"/>
    </source>
</evidence>
<keyword evidence="2" id="KW-1133">Transmembrane helix</keyword>
<feature type="transmembrane region" description="Helical" evidence="2">
    <location>
        <begin position="158"/>
        <end position="185"/>
    </location>
</feature>
<dbReference type="EMBL" id="KQ965778">
    <property type="protein sequence ID" value="KXS13373.1"/>
    <property type="molecule type" value="Genomic_DNA"/>
</dbReference>